<sequence length="59" mass="6844">MVMIGHETDFLTCACSLYVLSMCVVLSMHAHLRARFISFSSLQPKFVIWIFIQMFSINE</sequence>
<keyword evidence="1" id="KW-0472">Membrane</keyword>
<evidence type="ECO:0000313" key="2">
    <source>
        <dbReference type="EMBL" id="OTF73438.1"/>
    </source>
</evidence>
<keyword evidence="1" id="KW-1133">Transmembrane helix</keyword>
<feature type="transmembrane region" description="Helical" evidence="1">
    <location>
        <begin position="12"/>
        <end position="30"/>
    </location>
</feature>
<name>A0A1Y3B0A1_EURMA</name>
<gene>
    <name evidence="2" type="ORF">BLA29_001876</name>
</gene>
<dbReference type="EMBL" id="MUJZ01051585">
    <property type="protein sequence ID" value="OTF73438.1"/>
    <property type="molecule type" value="Genomic_DNA"/>
</dbReference>
<evidence type="ECO:0000256" key="1">
    <source>
        <dbReference type="SAM" id="Phobius"/>
    </source>
</evidence>
<keyword evidence="3" id="KW-1185">Reference proteome</keyword>
<evidence type="ECO:0000313" key="3">
    <source>
        <dbReference type="Proteomes" id="UP000194236"/>
    </source>
</evidence>
<dbReference type="Proteomes" id="UP000194236">
    <property type="component" value="Unassembled WGS sequence"/>
</dbReference>
<reference evidence="2 3" key="1">
    <citation type="submission" date="2017-03" db="EMBL/GenBank/DDBJ databases">
        <title>Genome Survey of Euroglyphus maynei.</title>
        <authorList>
            <person name="Arlian L.G."/>
            <person name="Morgan M.S."/>
            <person name="Rider S.D."/>
        </authorList>
    </citation>
    <scope>NUCLEOTIDE SEQUENCE [LARGE SCALE GENOMIC DNA]</scope>
    <source>
        <strain evidence="2">Arlian Lab</strain>
        <tissue evidence="2">Whole body</tissue>
    </source>
</reference>
<accession>A0A1Y3B0A1</accession>
<proteinExistence type="predicted"/>
<keyword evidence="1" id="KW-0812">Transmembrane</keyword>
<comment type="caution">
    <text evidence="2">The sequence shown here is derived from an EMBL/GenBank/DDBJ whole genome shotgun (WGS) entry which is preliminary data.</text>
</comment>
<organism evidence="2 3">
    <name type="scientific">Euroglyphus maynei</name>
    <name type="common">Mayne's house dust mite</name>
    <dbReference type="NCBI Taxonomy" id="6958"/>
    <lineage>
        <taxon>Eukaryota</taxon>
        <taxon>Metazoa</taxon>
        <taxon>Ecdysozoa</taxon>
        <taxon>Arthropoda</taxon>
        <taxon>Chelicerata</taxon>
        <taxon>Arachnida</taxon>
        <taxon>Acari</taxon>
        <taxon>Acariformes</taxon>
        <taxon>Sarcoptiformes</taxon>
        <taxon>Astigmata</taxon>
        <taxon>Psoroptidia</taxon>
        <taxon>Analgoidea</taxon>
        <taxon>Pyroglyphidae</taxon>
        <taxon>Pyroglyphinae</taxon>
        <taxon>Euroglyphus</taxon>
    </lineage>
</organism>
<protein>
    <submittedName>
        <fullName evidence="2">Uncharacterized protein</fullName>
    </submittedName>
</protein>
<dbReference type="AlphaFoldDB" id="A0A1Y3B0A1"/>